<feature type="non-terminal residue" evidence="2">
    <location>
        <position position="1"/>
    </location>
</feature>
<dbReference type="Proteomes" id="UP000053989">
    <property type="component" value="Unassembled WGS sequence"/>
</dbReference>
<evidence type="ECO:0000313" key="3">
    <source>
        <dbReference type="Proteomes" id="UP000053989"/>
    </source>
</evidence>
<dbReference type="HOGENOM" id="CLU_148821_0_0_1"/>
<reference evidence="2 3" key="1">
    <citation type="submission" date="2014-04" db="EMBL/GenBank/DDBJ databases">
        <authorList>
            <consortium name="DOE Joint Genome Institute"/>
            <person name="Kuo A."/>
            <person name="Kohler A."/>
            <person name="Nagy L.G."/>
            <person name="Floudas D."/>
            <person name="Copeland A."/>
            <person name="Barry K.W."/>
            <person name="Cichocki N."/>
            <person name="Veneault-Fourrey C."/>
            <person name="LaButti K."/>
            <person name="Lindquist E.A."/>
            <person name="Lipzen A."/>
            <person name="Lundell T."/>
            <person name="Morin E."/>
            <person name="Murat C."/>
            <person name="Sun H."/>
            <person name="Tunlid A."/>
            <person name="Henrissat B."/>
            <person name="Grigoriev I.V."/>
            <person name="Hibbett D.S."/>
            <person name="Martin F."/>
            <person name="Nordberg H.P."/>
            <person name="Cantor M.N."/>
            <person name="Hua S.X."/>
        </authorList>
    </citation>
    <scope>NUCLEOTIDE SEQUENCE [LARGE SCALE GENOMIC DNA]</scope>
    <source>
        <strain evidence="2 3">Foug A</strain>
    </source>
</reference>
<dbReference type="InParanoid" id="A0A0C3A6Z0"/>
<feature type="region of interest" description="Disordered" evidence="1">
    <location>
        <begin position="51"/>
        <end position="99"/>
    </location>
</feature>
<dbReference type="EMBL" id="KN822060">
    <property type="protein sequence ID" value="KIM60582.1"/>
    <property type="molecule type" value="Genomic_DNA"/>
</dbReference>
<accession>A0A0C3A6Z0</accession>
<protein>
    <submittedName>
        <fullName evidence="2">Uncharacterized protein</fullName>
    </submittedName>
</protein>
<dbReference type="OrthoDB" id="2693103at2759"/>
<keyword evidence="3" id="KW-1185">Reference proteome</keyword>
<evidence type="ECO:0000313" key="2">
    <source>
        <dbReference type="EMBL" id="KIM60582.1"/>
    </source>
</evidence>
<organism evidence="2 3">
    <name type="scientific">Scleroderma citrinum Foug A</name>
    <dbReference type="NCBI Taxonomy" id="1036808"/>
    <lineage>
        <taxon>Eukaryota</taxon>
        <taxon>Fungi</taxon>
        <taxon>Dikarya</taxon>
        <taxon>Basidiomycota</taxon>
        <taxon>Agaricomycotina</taxon>
        <taxon>Agaricomycetes</taxon>
        <taxon>Agaricomycetidae</taxon>
        <taxon>Boletales</taxon>
        <taxon>Sclerodermatineae</taxon>
        <taxon>Sclerodermataceae</taxon>
        <taxon>Scleroderma</taxon>
    </lineage>
</organism>
<proteinExistence type="predicted"/>
<reference evidence="3" key="2">
    <citation type="submission" date="2015-01" db="EMBL/GenBank/DDBJ databases">
        <title>Evolutionary Origins and Diversification of the Mycorrhizal Mutualists.</title>
        <authorList>
            <consortium name="DOE Joint Genome Institute"/>
            <consortium name="Mycorrhizal Genomics Consortium"/>
            <person name="Kohler A."/>
            <person name="Kuo A."/>
            <person name="Nagy L.G."/>
            <person name="Floudas D."/>
            <person name="Copeland A."/>
            <person name="Barry K.W."/>
            <person name="Cichocki N."/>
            <person name="Veneault-Fourrey C."/>
            <person name="LaButti K."/>
            <person name="Lindquist E.A."/>
            <person name="Lipzen A."/>
            <person name="Lundell T."/>
            <person name="Morin E."/>
            <person name="Murat C."/>
            <person name="Riley R."/>
            <person name="Ohm R."/>
            <person name="Sun H."/>
            <person name="Tunlid A."/>
            <person name="Henrissat B."/>
            <person name="Grigoriev I.V."/>
            <person name="Hibbett D.S."/>
            <person name="Martin F."/>
        </authorList>
    </citation>
    <scope>NUCLEOTIDE SEQUENCE [LARGE SCALE GENOMIC DNA]</scope>
    <source>
        <strain evidence="3">Foug A</strain>
    </source>
</reference>
<gene>
    <name evidence="2" type="ORF">SCLCIDRAFT_123745</name>
</gene>
<name>A0A0C3A6Z0_9AGAM</name>
<sequence>GGAVGHTAMRDWDDFLQCEGHGVMDGQVDEEEHEHGDRPNDVQIHEEVEFEELTDNDDRSDEESTGDQSEGDDDEVRIVADDGEVLDGDIYEDEGYGTP</sequence>
<evidence type="ECO:0000256" key="1">
    <source>
        <dbReference type="SAM" id="MobiDB-lite"/>
    </source>
</evidence>
<dbReference type="AlphaFoldDB" id="A0A0C3A6Z0"/>